<dbReference type="RefSeq" id="WP_345005202.1">
    <property type="nucleotide sequence ID" value="NZ_BAABCY010000035.1"/>
</dbReference>
<accession>A0ABP6XEJ0</accession>
<name>A0ABP6XEJ0_9FLAO</name>
<evidence type="ECO:0000313" key="2">
    <source>
        <dbReference type="Proteomes" id="UP001500954"/>
    </source>
</evidence>
<protein>
    <submittedName>
        <fullName evidence="1">Uncharacterized protein</fullName>
    </submittedName>
</protein>
<proteinExistence type="predicted"/>
<evidence type="ECO:0000313" key="1">
    <source>
        <dbReference type="EMBL" id="GAA3564852.1"/>
    </source>
</evidence>
<sequence>MNTLTHINIPYTVTKNASNANGFLLPNILYDKIKKVASTPIKGFYLQDIPEFTDYKFRMHKNAFVNDKLTIQAQLVRQDTNGYLVNIIVTKAKKASNRHETICSALFGFPLKGKTYQDSKRAC</sequence>
<gene>
    <name evidence="1" type="ORF">GCM10022395_14130</name>
</gene>
<dbReference type="Proteomes" id="UP001500954">
    <property type="component" value="Unassembled WGS sequence"/>
</dbReference>
<keyword evidence="2" id="KW-1185">Reference proteome</keyword>
<reference evidence="2" key="1">
    <citation type="journal article" date="2019" name="Int. J. Syst. Evol. Microbiol.">
        <title>The Global Catalogue of Microorganisms (GCM) 10K type strain sequencing project: providing services to taxonomists for standard genome sequencing and annotation.</title>
        <authorList>
            <consortium name="The Broad Institute Genomics Platform"/>
            <consortium name="The Broad Institute Genome Sequencing Center for Infectious Disease"/>
            <person name="Wu L."/>
            <person name="Ma J."/>
        </authorList>
    </citation>
    <scope>NUCLEOTIDE SEQUENCE [LARGE SCALE GENOMIC DNA]</scope>
    <source>
        <strain evidence="2">JCM 17111</strain>
    </source>
</reference>
<dbReference type="EMBL" id="BAABCY010000035">
    <property type="protein sequence ID" value="GAA3564852.1"/>
    <property type="molecule type" value="Genomic_DNA"/>
</dbReference>
<organism evidence="1 2">
    <name type="scientific">Snuella lapsa</name>
    <dbReference type="NCBI Taxonomy" id="870481"/>
    <lineage>
        <taxon>Bacteria</taxon>
        <taxon>Pseudomonadati</taxon>
        <taxon>Bacteroidota</taxon>
        <taxon>Flavobacteriia</taxon>
        <taxon>Flavobacteriales</taxon>
        <taxon>Flavobacteriaceae</taxon>
        <taxon>Snuella</taxon>
    </lineage>
</organism>
<comment type="caution">
    <text evidence="1">The sequence shown here is derived from an EMBL/GenBank/DDBJ whole genome shotgun (WGS) entry which is preliminary data.</text>
</comment>